<proteinExistence type="predicted"/>
<sequence length="197" mass="22928">MWTSSNQKKGFMAITTHFIDDNWEIQCRIMRFIYVPCPHTAEVLSKVLHESLCDWNIDMKVSTITVDNCTTNDLLIHLLLDKLSLSDLILGGRLFQMRCCAHILNLIVQDGLSIIANGIERIRDSVSFWTATPKRVEKFEEATRHLAIPSSKKLFLDCKTRWNSTYLMWDVAIVYKDVFKRLKQREAQYNSLPSDRD</sequence>
<dbReference type="InterPro" id="IPR052035">
    <property type="entry name" value="ZnF_BED_domain_contain"/>
</dbReference>
<gene>
    <name evidence="1" type="ORF">E3N88_28427</name>
</gene>
<name>A0A5N6N0G1_9ASTR</name>
<accession>A0A5N6N0G1</accession>
<evidence type="ECO:0008006" key="3">
    <source>
        <dbReference type="Google" id="ProtNLM"/>
    </source>
</evidence>
<dbReference type="EMBL" id="SZYD01000014">
    <property type="protein sequence ID" value="KAD4179836.1"/>
    <property type="molecule type" value="Genomic_DNA"/>
</dbReference>
<dbReference type="PANTHER" id="PTHR46481:SF11">
    <property type="entry name" value="ZINC FINGER BED DOMAIN-CONTAINING PROTEIN RICESLEEPER 2-LIKE"/>
    <property type="match status" value="1"/>
</dbReference>
<dbReference type="SUPFAM" id="SSF53098">
    <property type="entry name" value="Ribonuclease H-like"/>
    <property type="match status" value="1"/>
</dbReference>
<dbReference type="PANTHER" id="PTHR46481">
    <property type="entry name" value="ZINC FINGER BED DOMAIN-CONTAINING PROTEIN 4"/>
    <property type="match status" value="1"/>
</dbReference>
<dbReference type="Proteomes" id="UP000326396">
    <property type="component" value="Linkage Group LG4"/>
</dbReference>
<reference evidence="1 2" key="1">
    <citation type="submission" date="2019-05" db="EMBL/GenBank/DDBJ databases">
        <title>Mikania micrantha, genome provides insights into the molecular mechanism of rapid growth.</title>
        <authorList>
            <person name="Liu B."/>
        </authorList>
    </citation>
    <scope>NUCLEOTIDE SEQUENCE [LARGE SCALE GENOMIC DNA]</scope>
    <source>
        <strain evidence="1">NLD-2019</strain>
        <tissue evidence="1">Leaf</tissue>
    </source>
</reference>
<dbReference type="OrthoDB" id="1937726at2759"/>
<evidence type="ECO:0000313" key="1">
    <source>
        <dbReference type="EMBL" id="KAD4179836.1"/>
    </source>
</evidence>
<keyword evidence="2" id="KW-1185">Reference proteome</keyword>
<dbReference type="InterPro" id="IPR012337">
    <property type="entry name" value="RNaseH-like_sf"/>
</dbReference>
<evidence type="ECO:0000313" key="2">
    <source>
        <dbReference type="Proteomes" id="UP000326396"/>
    </source>
</evidence>
<protein>
    <recommendedName>
        <fullName evidence="3">hAT-like transposase RNase-H fold domain-containing protein</fullName>
    </recommendedName>
</protein>
<dbReference type="AlphaFoldDB" id="A0A5N6N0G1"/>
<organism evidence="1 2">
    <name type="scientific">Mikania micrantha</name>
    <name type="common">bitter vine</name>
    <dbReference type="NCBI Taxonomy" id="192012"/>
    <lineage>
        <taxon>Eukaryota</taxon>
        <taxon>Viridiplantae</taxon>
        <taxon>Streptophyta</taxon>
        <taxon>Embryophyta</taxon>
        <taxon>Tracheophyta</taxon>
        <taxon>Spermatophyta</taxon>
        <taxon>Magnoliopsida</taxon>
        <taxon>eudicotyledons</taxon>
        <taxon>Gunneridae</taxon>
        <taxon>Pentapetalae</taxon>
        <taxon>asterids</taxon>
        <taxon>campanulids</taxon>
        <taxon>Asterales</taxon>
        <taxon>Asteraceae</taxon>
        <taxon>Asteroideae</taxon>
        <taxon>Heliantheae alliance</taxon>
        <taxon>Eupatorieae</taxon>
        <taxon>Mikania</taxon>
    </lineage>
</organism>
<comment type="caution">
    <text evidence="1">The sequence shown here is derived from an EMBL/GenBank/DDBJ whole genome shotgun (WGS) entry which is preliminary data.</text>
</comment>